<sequence length="142" mass="15204">MQYDRVIKGALVATMGSVLAIGAGNVMADVHEDATDSFDVKLNVYEPISVGVSDEAELPETFVEGENASDDYSFSVSGEDEAEFTYWTEHKYDAEEGLDLNDGVPDGSGKVGEDDITGTLNVTAEDAGEYDITVEATAEYDL</sequence>
<dbReference type="KEGG" id="hhk:HH1059_23290"/>
<accession>A0A110B4H4</accession>
<reference evidence="2" key="1">
    <citation type="submission" date="2016-02" db="EMBL/GenBank/DDBJ databases">
        <title>Halorhodospira halochloris DSM-1059 complete genome, version 2.</title>
        <authorList>
            <person name="Tsukatani Y."/>
        </authorList>
    </citation>
    <scope>NUCLEOTIDE SEQUENCE</scope>
    <source>
        <strain evidence="2">DSM 1059</strain>
    </source>
</reference>
<evidence type="ECO:0000313" key="3">
    <source>
        <dbReference type="Proteomes" id="UP000218890"/>
    </source>
</evidence>
<dbReference type="AlphaFoldDB" id="A0A110B4H4"/>
<name>A0A110B4H4_HALHR</name>
<keyword evidence="1" id="KW-0732">Signal</keyword>
<organism evidence="2 3">
    <name type="scientific">Halorhodospira halochloris</name>
    <name type="common">Ectothiorhodospira halochloris</name>
    <dbReference type="NCBI Taxonomy" id="1052"/>
    <lineage>
        <taxon>Bacteria</taxon>
        <taxon>Pseudomonadati</taxon>
        <taxon>Pseudomonadota</taxon>
        <taxon>Gammaproteobacteria</taxon>
        <taxon>Chromatiales</taxon>
        <taxon>Ectothiorhodospiraceae</taxon>
        <taxon>Halorhodospira</taxon>
    </lineage>
</organism>
<dbReference type="OrthoDB" id="9857585at2"/>
<evidence type="ECO:0000313" key="2">
    <source>
        <dbReference type="EMBL" id="BAU56398.1"/>
    </source>
</evidence>
<gene>
    <name evidence="2" type="ORF">HH1059_23290</name>
</gene>
<keyword evidence="3" id="KW-1185">Reference proteome</keyword>
<dbReference type="EMBL" id="AP017372">
    <property type="protein sequence ID" value="BAU56398.1"/>
    <property type="molecule type" value="Genomic_DNA"/>
</dbReference>
<protein>
    <submittedName>
        <fullName evidence="2">Uncharacterized protein</fullName>
    </submittedName>
</protein>
<dbReference type="RefSeq" id="WP_096406193.1">
    <property type="nucleotide sequence ID" value="NZ_AP017372.2"/>
</dbReference>
<feature type="chain" id="PRO_5007142891" evidence="1">
    <location>
        <begin position="29"/>
        <end position="142"/>
    </location>
</feature>
<dbReference type="Proteomes" id="UP000218890">
    <property type="component" value="Chromosome"/>
</dbReference>
<evidence type="ECO:0000256" key="1">
    <source>
        <dbReference type="SAM" id="SignalP"/>
    </source>
</evidence>
<feature type="signal peptide" evidence="1">
    <location>
        <begin position="1"/>
        <end position="28"/>
    </location>
</feature>
<proteinExistence type="predicted"/>